<feature type="non-terminal residue" evidence="2">
    <location>
        <position position="53"/>
    </location>
</feature>
<dbReference type="Proteomes" id="UP001066276">
    <property type="component" value="Chromosome 7"/>
</dbReference>
<gene>
    <name evidence="2" type="ORF">NDU88_009193</name>
</gene>
<feature type="region of interest" description="Disordered" evidence="1">
    <location>
        <begin position="1"/>
        <end position="22"/>
    </location>
</feature>
<proteinExistence type="predicted"/>
<protein>
    <submittedName>
        <fullName evidence="2">Uncharacterized protein</fullName>
    </submittedName>
</protein>
<dbReference type="AlphaFoldDB" id="A0AAV7PUC2"/>
<evidence type="ECO:0000313" key="2">
    <source>
        <dbReference type="EMBL" id="KAJ1130847.1"/>
    </source>
</evidence>
<evidence type="ECO:0000313" key="3">
    <source>
        <dbReference type="Proteomes" id="UP001066276"/>
    </source>
</evidence>
<name>A0AAV7PUC2_PLEWA</name>
<accession>A0AAV7PUC2</accession>
<comment type="caution">
    <text evidence="2">The sequence shown here is derived from an EMBL/GenBank/DDBJ whole genome shotgun (WGS) entry which is preliminary data.</text>
</comment>
<organism evidence="2 3">
    <name type="scientific">Pleurodeles waltl</name>
    <name type="common">Iberian ribbed newt</name>
    <dbReference type="NCBI Taxonomy" id="8319"/>
    <lineage>
        <taxon>Eukaryota</taxon>
        <taxon>Metazoa</taxon>
        <taxon>Chordata</taxon>
        <taxon>Craniata</taxon>
        <taxon>Vertebrata</taxon>
        <taxon>Euteleostomi</taxon>
        <taxon>Amphibia</taxon>
        <taxon>Batrachia</taxon>
        <taxon>Caudata</taxon>
        <taxon>Salamandroidea</taxon>
        <taxon>Salamandridae</taxon>
        <taxon>Pleurodelinae</taxon>
        <taxon>Pleurodeles</taxon>
    </lineage>
</organism>
<evidence type="ECO:0000256" key="1">
    <source>
        <dbReference type="SAM" id="MobiDB-lite"/>
    </source>
</evidence>
<dbReference type="EMBL" id="JANPWB010000011">
    <property type="protein sequence ID" value="KAJ1130847.1"/>
    <property type="molecule type" value="Genomic_DNA"/>
</dbReference>
<feature type="non-terminal residue" evidence="2">
    <location>
        <position position="1"/>
    </location>
</feature>
<reference evidence="2" key="1">
    <citation type="journal article" date="2022" name="bioRxiv">
        <title>Sequencing and chromosome-scale assembly of the giantPleurodeles waltlgenome.</title>
        <authorList>
            <person name="Brown T."/>
            <person name="Elewa A."/>
            <person name="Iarovenko S."/>
            <person name="Subramanian E."/>
            <person name="Araus A.J."/>
            <person name="Petzold A."/>
            <person name="Susuki M."/>
            <person name="Suzuki K.-i.T."/>
            <person name="Hayashi T."/>
            <person name="Toyoda A."/>
            <person name="Oliveira C."/>
            <person name="Osipova E."/>
            <person name="Leigh N.D."/>
            <person name="Simon A."/>
            <person name="Yun M.H."/>
        </authorList>
    </citation>
    <scope>NUCLEOTIDE SEQUENCE</scope>
    <source>
        <strain evidence="2">20211129_DDA</strain>
        <tissue evidence="2">Liver</tissue>
    </source>
</reference>
<keyword evidence="3" id="KW-1185">Reference proteome</keyword>
<sequence length="53" mass="5919">FRVRVPVNAMQSPNKSGESCPVVRSPVERGHFTSSVLTLQILKHLHNCRQSCS</sequence>